<protein>
    <submittedName>
        <fullName evidence="2">Uncharacterized protein</fullName>
    </submittedName>
</protein>
<accession>A0A7H0FPD5</accession>
<sequence>MKPTKARLRNHVITLKNSVEKEIRAKKTKAIRAHIESEWLKIDPEFEKLHRYFSSLRIRQNVKNELVDLLEENSLEIWSFYRDTDARDFETYKKGFLEKLKYNSIKGLAKVEAVYDQEIQEVRETYNAIIANVERVPAKQGVAYLEELGINVDVFKEEEAQLPMIAVDKSKLRLPSETADSK</sequence>
<dbReference type="Proteomes" id="UP000244140">
    <property type="component" value="Unassembled WGS sequence"/>
</dbReference>
<reference evidence="2 6" key="3">
    <citation type="submission" date="2020-08" db="EMBL/GenBank/DDBJ databases">
        <title>Enterococcus faecalis SF28073 genome assembly.</title>
        <authorList>
            <person name="Duerkop B.A."/>
            <person name="Johnson C.N."/>
        </authorList>
    </citation>
    <scope>NUCLEOTIDE SEQUENCE [LARGE SCALE GENOMIC DNA]</scope>
    <source>
        <strain evidence="2 6">SF28073</strain>
    </source>
</reference>
<dbReference type="EMBL" id="UGIX01000001">
    <property type="protein sequence ID" value="STP63452.1"/>
    <property type="molecule type" value="Genomic_DNA"/>
</dbReference>
<reference evidence="3 5" key="2">
    <citation type="submission" date="2018-06" db="EMBL/GenBank/DDBJ databases">
        <authorList>
            <consortium name="Pathogen Informatics"/>
            <person name="Doyle S."/>
        </authorList>
    </citation>
    <scope>NUCLEOTIDE SEQUENCE [LARGE SCALE GENOMIC DNA]</scope>
    <source>
        <strain evidence="3 5">NCTC13379</strain>
    </source>
</reference>
<dbReference type="Proteomes" id="UP000516122">
    <property type="component" value="Chromosome"/>
</dbReference>
<name>A0A7H0FPD5_ENTFL</name>
<evidence type="ECO:0000313" key="4">
    <source>
        <dbReference type="Proteomes" id="UP000244140"/>
    </source>
</evidence>
<dbReference type="EMBL" id="PZZH01000001">
    <property type="protein sequence ID" value="PTN76500.1"/>
    <property type="molecule type" value="Genomic_DNA"/>
</dbReference>
<dbReference type="Proteomes" id="UP000254396">
    <property type="component" value="Unassembled WGS sequence"/>
</dbReference>
<dbReference type="AlphaFoldDB" id="A0A7H0FPD5"/>
<evidence type="ECO:0000313" key="2">
    <source>
        <dbReference type="EMBL" id="QNP37901.1"/>
    </source>
</evidence>
<reference evidence="1 4" key="1">
    <citation type="submission" date="2018-04" db="EMBL/GenBank/DDBJ databases">
        <authorList>
            <person name="Van Tyne D."/>
        </authorList>
    </citation>
    <scope>NUCLEOTIDE SEQUENCE [LARGE SCALE GENOMIC DNA]</scope>
    <source>
        <strain evidence="1 4">B2535</strain>
    </source>
</reference>
<proteinExistence type="predicted"/>
<evidence type="ECO:0000313" key="5">
    <source>
        <dbReference type="Proteomes" id="UP000254396"/>
    </source>
</evidence>
<evidence type="ECO:0000313" key="1">
    <source>
        <dbReference type="EMBL" id="PTN76500.1"/>
    </source>
</evidence>
<evidence type="ECO:0000313" key="3">
    <source>
        <dbReference type="EMBL" id="STP63452.1"/>
    </source>
</evidence>
<dbReference type="EMBL" id="CP060804">
    <property type="protein sequence ID" value="QNP37901.1"/>
    <property type="molecule type" value="Genomic_DNA"/>
</dbReference>
<evidence type="ECO:0000313" key="6">
    <source>
        <dbReference type="Proteomes" id="UP000516122"/>
    </source>
</evidence>
<dbReference type="RefSeq" id="WP_010714179.1">
    <property type="nucleotide sequence ID" value="NZ_CP039296.1"/>
</dbReference>
<organism evidence="2 6">
    <name type="scientific">Enterococcus faecalis</name>
    <name type="common">Streptococcus faecalis</name>
    <dbReference type="NCBI Taxonomy" id="1351"/>
    <lineage>
        <taxon>Bacteria</taxon>
        <taxon>Bacillati</taxon>
        <taxon>Bacillota</taxon>
        <taxon>Bacilli</taxon>
        <taxon>Lactobacillales</taxon>
        <taxon>Enterococcaceae</taxon>
        <taxon>Enterococcus</taxon>
    </lineage>
</organism>
<gene>
    <name evidence="1" type="ORF">DAI13_01520</name>
    <name evidence="2" type="ORF">H9Q64_15880</name>
    <name evidence="3" type="ORF">NCTC13379_00267</name>
</gene>